<accession>A0ABN8IYB1</accession>
<gene>
    <name evidence="1" type="ORF">IPOD504_LOCUS14219</name>
</gene>
<evidence type="ECO:0000313" key="2">
    <source>
        <dbReference type="Proteomes" id="UP000837857"/>
    </source>
</evidence>
<dbReference type="InterPro" id="IPR031751">
    <property type="entry name" value="DUF4735"/>
</dbReference>
<dbReference type="Proteomes" id="UP000837857">
    <property type="component" value="Chromosome 5"/>
</dbReference>
<organism evidence="1 2">
    <name type="scientific">Iphiclides podalirius</name>
    <name type="common">scarce swallowtail</name>
    <dbReference type="NCBI Taxonomy" id="110791"/>
    <lineage>
        <taxon>Eukaryota</taxon>
        <taxon>Metazoa</taxon>
        <taxon>Ecdysozoa</taxon>
        <taxon>Arthropoda</taxon>
        <taxon>Hexapoda</taxon>
        <taxon>Insecta</taxon>
        <taxon>Pterygota</taxon>
        <taxon>Neoptera</taxon>
        <taxon>Endopterygota</taxon>
        <taxon>Lepidoptera</taxon>
        <taxon>Glossata</taxon>
        <taxon>Ditrysia</taxon>
        <taxon>Papilionoidea</taxon>
        <taxon>Papilionidae</taxon>
        <taxon>Papilioninae</taxon>
        <taxon>Iphiclides</taxon>
    </lineage>
</organism>
<dbReference type="Pfam" id="PF15882">
    <property type="entry name" value="DUF4735"/>
    <property type="match status" value="2"/>
</dbReference>
<dbReference type="PANTHER" id="PTHR33539">
    <property type="entry name" value="UPF0764 PROTEIN C16ORF89"/>
    <property type="match status" value="1"/>
</dbReference>
<dbReference type="PANTHER" id="PTHR33539:SF1">
    <property type="entry name" value="UPF0764 PROTEIN C16ORF89"/>
    <property type="match status" value="1"/>
</dbReference>
<keyword evidence="2" id="KW-1185">Reference proteome</keyword>
<protein>
    <submittedName>
        <fullName evidence="1">Uncharacterized protein</fullName>
    </submittedName>
</protein>
<evidence type="ECO:0000313" key="1">
    <source>
        <dbReference type="EMBL" id="CAH2068317.1"/>
    </source>
</evidence>
<reference evidence="1" key="1">
    <citation type="submission" date="2022-03" db="EMBL/GenBank/DDBJ databases">
        <authorList>
            <person name="Martin H S."/>
        </authorList>
    </citation>
    <scope>NUCLEOTIDE SEQUENCE</scope>
</reference>
<proteinExistence type="predicted"/>
<sequence length="569" mass="65704">MVKLSRLEKNTKNAMLSTLFLNRILGYRGIVDFYHRKKSPLYLLKSSYPSWDTYQNKVNQYEKWKPTPKETDKCLVSLAKNNRSKRVCKLSSSCYTVLVNGTNFGYSLTHRLLILLQAHRGRGCTIFSTREDKELLGLFCLKIFREANFIANNGYKMLDLMLEQMTLCSLAGYADTLRRSWFMEVLKHQTSVGCFSPRLPLATIFYQNANLSSWNFSPKSPNMLGGACDRHFTAVAVGALSGAYIKSLTLILNFALEQPNEVDVDFAFVLSIAYDNLNHVLVKKVHKLPEELRVYIRTFLDIDSKLLQYFWSMMSKGEGKVLILNRKVSTLFMNRTLGVRAISEFNKKRKSPLSKYRDIYRQWRKYEIKVKQLSRWRPNPTESDKCLRAVARNSIGKQVCAISNMCTEMLINGTNFGYALTRRLLWLIQARRGRGCYLLSETEDKELIDLFCTKMFYEAHYIASNKFVLFDLLLEQITLCSLAGYADILRRSWILEMLKHQTPFGCFSLTLPAPKEMPYNYEERQKPWRFYASGTSMLGGVCSRQLTLVATGAVSSALRYVLEEKSFME</sequence>
<feature type="non-terminal residue" evidence="1">
    <location>
        <position position="569"/>
    </location>
</feature>
<dbReference type="EMBL" id="OW152817">
    <property type="protein sequence ID" value="CAH2068317.1"/>
    <property type="molecule type" value="Genomic_DNA"/>
</dbReference>
<name>A0ABN8IYB1_9NEOP</name>